<dbReference type="Proteomes" id="UP000076510">
    <property type="component" value="Unassembled WGS sequence"/>
</dbReference>
<sequence length="299" mass="33798">MTASLREKLLLLLGDPPPEATLQGTMLSKEKGDAYETEHLMIDLNGMESVPAILLTPLNRSGPHPVVVYQHSHGGDFDTGKHELPESAGYLQDPSFARELTAMGYAVLAIDHWGFEERKGKLESELVKEMLLYGRTLWGMRLFDSMRLLDYIATRKDLDDTRIATIGMSMGGLLSWWLAALDERVKVTIDIAAQVDTETLLEKRGLDHHGFYYYVPGLLKACSTYDIQEMIAPRPRLSLTGESDRMCPVEGARYLDRELTKAYAGEGCPDHWEGRILTGGHQETKEMRETWKTFLRKHL</sequence>
<dbReference type="SUPFAM" id="SSF53474">
    <property type="entry name" value="alpha/beta-Hydrolases"/>
    <property type="match status" value="1"/>
</dbReference>
<keyword evidence="2" id="KW-0378">Hydrolase</keyword>
<organism evidence="2 3">
    <name type="scientific">Rossellomorea marisflavi</name>
    <dbReference type="NCBI Taxonomy" id="189381"/>
    <lineage>
        <taxon>Bacteria</taxon>
        <taxon>Bacillati</taxon>
        <taxon>Bacillota</taxon>
        <taxon>Bacilli</taxon>
        <taxon>Bacillales</taxon>
        <taxon>Bacillaceae</taxon>
        <taxon>Rossellomorea</taxon>
    </lineage>
</organism>
<dbReference type="RefSeq" id="WP_048005283.1">
    <property type="nucleotide sequence ID" value="NZ_CP047095.1"/>
</dbReference>
<dbReference type="Gene3D" id="3.40.50.1820">
    <property type="entry name" value="alpha/beta hydrolase"/>
    <property type="match status" value="1"/>
</dbReference>
<feature type="domain" description="Xaa-Pro dipeptidyl-peptidase-like" evidence="1">
    <location>
        <begin position="52"/>
        <end position="216"/>
    </location>
</feature>
<dbReference type="PANTHER" id="PTHR47381:SF3">
    <property type="entry name" value="ALPHA_BETA-HYDROLASES SUPERFAMILY PROTEIN"/>
    <property type="match status" value="1"/>
</dbReference>
<dbReference type="PATRIC" id="fig|189381.10.peg.854"/>
<dbReference type="Pfam" id="PF02129">
    <property type="entry name" value="Peptidase_S15"/>
    <property type="match status" value="1"/>
</dbReference>
<name>A0A0J5T6Z5_9BACI</name>
<dbReference type="OrthoDB" id="8183145at2"/>
<reference evidence="3" key="1">
    <citation type="submission" date="2016-01" db="EMBL/GenBank/DDBJ databases">
        <title>Whole genome sequencing of Bhargavaea cecembensis T14.</title>
        <authorList>
            <person name="Hong K.W."/>
        </authorList>
    </citation>
    <scope>NUCLEOTIDE SEQUENCE [LARGE SCALE GENOMIC DNA]</scope>
    <source>
        <strain evidence="3">M19</strain>
    </source>
</reference>
<dbReference type="InterPro" id="IPR000383">
    <property type="entry name" value="Xaa-Pro-like_dom"/>
</dbReference>
<dbReference type="InterPro" id="IPR029058">
    <property type="entry name" value="AB_hydrolase_fold"/>
</dbReference>
<proteinExistence type="predicted"/>
<comment type="caution">
    <text evidence="2">The sequence shown here is derived from an EMBL/GenBank/DDBJ whole genome shotgun (WGS) entry which is preliminary data.</text>
</comment>
<evidence type="ECO:0000259" key="1">
    <source>
        <dbReference type="Pfam" id="PF02129"/>
    </source>
</evidence>
<dbReference type="AlphaFoldDB" id="A0A0J5T6Z5"/>
<evidence type="ECO:0000313" key="3">
    <source>
        <dbReference type="Proteomes" id="UP000076510"/>
    </source>
</evidence>
<protein>
    <submittedName>
        <fullName evidence="2">Hydrolase</fullName>
    </submittedName>
</protein>
<gene>
    <name evidence="2" type="ORF">AV649_15705</name>
</gene>
<accession>A0A0J5T6Z5</accession>
<dbReference type="PANTHER" id="PTHR47381">
    <property type="entry name" value="ALPHA/BETA-HYDROLASES SUPERFAMILY PROTEIN"/>
    <property type="match status" value="1"/>
</dbReference>
<dbReference type="EMBL" id="LQQY01000009">
    <property type="protein sequence ID" value="KZE50826.1"/>
    <property type="molecule type" value="Genomic_DNA"/>
</dbReference>
<dbReference type="GO" id="GO:0016787">
    <property type="term" value="F:hydrolase activity"/>
    <property type="evidence" value="ECO:0007669"/>
    <property type="project" value="UniProtKB-KW"/>
</dbReference>
<evidence type="ECO:0000313" key="2">
    <source>
        <dbReference type="EMBL" id="KZE50826.1"/>
    </source>
</evidence>